<dbReference type="Proteomes" id="UP001321760">
    <property type="component" value="Unassembled WGS sequence"/>
</dbReference>
<dbReference type="PANTHER" id="PTHR43464">
    <property type="entry name" value="METHYLTRANSFERASE"/>
    <property type="match status" value="1"/>
</dbReference>
<keyword evidence="3" id="KW-0949">S-adenosyl-L-methionine</keyword>
<dbReference type="CDD" id="cd02440">
    <property type="entry name" value="AdoMet_MTases"/>
    <property type="match status" value="1"/>
</dbReference>
<dbReference type="GO" id="GO:0032259">
    <property type="term" value="P:methylation"/>
    <property type="evidence" value="ECO:0007669"/>
    <property type="project" value="UniProtKB-KW"/>
</dbReference>
<dbReference type="Pfam" id="PF13649">
    <property type="entry name" value="Methyltransf_25"/>
    <property type="match status" value="1"/>
</dbReference>
<evidence type="ECO:0000313" key="6">
    <source>
        <dbReference type="Proteomes" id="UP001321760"/>
    </source>
</evidence>
<dbReference type="EMBL" id="MU865966">
    <property type="protein sequence ID" value="KAK4445307.1"/>
    <property type="molecule type" value="Genomic_DNA"/>
</dbReference>
<evidence type="ECO:0000259" key="4">
    <source>
        <dbReference type="Pfam" id="PF13649"/>
    </source>
</evidence>
<accession>A0AAV9GAW0</accession>
<comment type="caution">
    <text evidence="5">The sequence shown here is derived from an EMBL/GenBank/DDBJ whole genome shotgun (WGS) entry which is preliminary data.</text>
</comment>
<dbReference type="Gene3D" id="3.40.50.150">
    <property type="entry name" value="Vaccinia Virus protein VP39"/>
    <property type="match status" value="1"/>
</dbReference>
<name>A0AAV9GAW0_9PEZI</name>
<keyword evidence="1 5" id="KW-0489">Methyltransferase</keyword>
<reference evidence="5" key="1">
    <citation type="journal article" date="2023" name="Mol. Phylogenet. Evol.">
        <title>Genome-scale phylogeny and comparative genomics of the fungal order Sordariales.</title>
        <authorList>
            <person name="Hensen N."/>
            <person name="Bonometti L."/>
            <person name="Westerberg I."/>
            <person name="Brannstrom I.O."/>
            <person name="Guillou S."/>
            <person name="Cros-Aarteil S."/>
            <person name="Calhoun S."/>
            <person name="Haridas S."/>
            <person name="Kuo A."/>
            <person name="Mondo S."/>
            <person name="Pangilinan J."/>
            <person name="Riley R."/>
            <person name="LaButti K."/>
            <person name="Andreopoulos B."/>
            <person name="Lipzen A."/>
            <person name="Chen C."/>
            <person name="Yan M."/>
            <person name="Daum C."/>
            <person name="Ng V."/>
            <person name="Clum A."/>
            <person name="Steindorff A."/>
            <person name="Ohm R.A."/>
            <person name="Martin F."/>
            <person name="Silar P."/>
            <person name="Natvig D.O."/>
            <person name="Lalanne C."/>
            <person name="Gautier V."/>
            <person name="Ament-Velasquez S.L."/>
            <person name="Kruys A."/>
            <person name="Hutchinson M.I."/>
            <person name="Powell A.J."/>
            <person name="Barry K."/>
            <person name="Miller A.N."/>
            <person name="Grigoriev I.V."/>
            <person name="Debuchy R."/>
            <person name="Gladieux P."/>
            <person name="Hiltunen Thoren M."/>
            <person name="Johannesson H."/>
        </authorList>
    </citation>
    <scope>NUCLEOTIDE SEQUENCE</scope>
    <source>
        <strain evidence="5">PSN243</strain>
    </source>
</reference>
<dbReference type="SUPFAM" id="SSF53335">
    <property type="entry name" value="S-adenosyl-L-methionine-dependent methyltransferases"/>
    <property type="match status" value="1"/>
</dbReference>
<evidence type="ECO:0000256" key="1">
    <source>
        <dbReference type="ARBA" id="ARBA00022603"/>
    </source>
</evidence>
<feature type="domain" description="Methyltransferase" evidence="4">
    <location>
        <begin position="51"/>
        <end position="139"/>
    </location>
</feature>
<evidence type="ECO:0000256" key="2">
    <source>
        <dbReference type="ARBA" id="ARBA00022679"/>
    </source>
</evidence>
<sequence>MSTETKLRSPEELVTFLLHLPPYSDPAHNLASVTHRQNLVKLWKIPRGATVLEIGCGQGDFTVPLADAVGPTGHVVATDPMPPDYGTPPLSLAQEHIKNSPVGKQITFIQASGEEYLASTTEHFDYVIIAHTAWYFSDPCVLPSILAAAIGKAETFLIAEFSLSASRPGGEAHVLTALATNALESFRDETSWRNLRCALSPAQMTAAAAEAGWVLKGEEKGILTPREEKYGWRETVMILKRPNFVDDVEALKVSEKTKKMLLGMRDALAAAVDALEGGMDGVVDMDVWAGTFEVKG</sequence>
<dbReference type="InterPro" id="IPR041698">
    <property type="entry name" value="Methyltransf_25"/>
</dbReference>
<proteinExistence type="predicted"/>
<dbReference type="InterPro" id="IPR029063">
    <property type="entry name" value="SAM-dependent_MTases_sf"/>
</dbReference>
<keyword evidence="6" id="KW-1185">Reference proteome</keyword>
<dbReference type="GO" id="GO:0008168">
    <property type="term" value="F:methyltransferase activity"/>
    <property type="evidence" value="ECO:0007669"/>
    <property type="project" value="UniProtKB-KW"/>
</dbReference>
<evidence type="ECO:0000256" key="3">
    <source>
        <dbReference type="ARBA" id="ARBA00022691"/>
    </source>
</evidence>
<organism evidence="5 6">
    <name type="scientific">Podospora aff. communis PSN243</name>
    <dbReference type="NCBI Taxonomy" id="3040156"/>
    <lineage>
        <taxon>Eukaryota</taxon>
        <taxon>Fungi</taxon>
        <taxon>Dikarya</taxon>
        <taxon>Ascomycota</taxon>
        <taxon>Pezizomycotina</taxon>
        <taxon>Sordariomycetes</taxon>
        <taxon>Sordariomycetidae</taxon>
        <taxon>Sordariales</taxon>
        <taxon>Podosporaceae</taxon>
        <taxon>Podospora</taxon>
    </lineage>
</organism>
<keyword evidence="2" id="KW-0808">Transferase</keyword>
<protein>
    <submittedName>
        <fullName evidence="5">Sam-dependent methyltransferase</fullName>
    </submittedName>
</protein>
<reference evidence="5" key="2">
    <citation type="submission" date="2023-05" db="EMBL/GenBank/DDBJ databases">
        <authorList>
            <consortium name="Lawrence Berkeley National Laboratory"/>
            <person name="Steindorff A."/>
            <person name="Hensen N."/>
            <person name="Bonometti L."/>
            <person name="Westerberg I."/>
            <person name="Brannstrom I.O."/>
            <person name="Guillou S."/>
            <person name="Cros-Aarteil S."/>
            <person name="Calhoun S."/>
            <person name="Haridas S."/>
            <person name="Kuo A."/>
            <person name="Mondo S."/>
            <person name="Pangilinan J."/>
            <person name="Riley R."/>
            <person name="Labutti K."/>
            <person name="Andreopoulos B."/>
            <person name="Lipzen A."/>
            <person name="Chen C."/>
            <person name="Yanf M."/>
            <person name="Daum C."/>
            <person name="Ng V."/>
            <person name="Clum A."/>
            <person name="Ohm R."/>
            <person name="Martin F."/>
            <person name="Silar P."/>
            <person name="Natvig D."/>
            <person name="Lalanne C."/>
            <person name="Gautier V."/>
            <person name="Ament-Velasquez S.L."/>
            <person name="Kruys A."/>
            <person name="Hutchinson M.I."/>
            <person name="Powell A.J."/>
            <person name="Barry K."/>
            <person name="Miller A.N."/>
            <person name="Grigoriev I.V."/>
            <person name="Debuchy R."/>
            <person name="Gladieux P."/>
            <person name="Thoren M.H."/>
            <person name="Johannesson H."/>
        </authorList>
    </citation>
    <scope>NUCLEOTIDE SEQUENCE</scope>
    <source>
        <strain evidence="5">PSN243</strain>
    </source>
</reference>
<dbReference type="PANTHER" id="PTHR43464:SF19">
    <property type="entry name" value="UBIQUINONE BIOSYNTHESIS O-METHYLTRANSFERASE, MITOCHONDRIAL"/>
    <property type="match status" value="1"/>
</dbReference>
<evidence type="ECO:0000313" key="5">
    <source>
        <dbReference type="EMBL" id="KAK4445307.1"/>
    </source>
</evidence>
<dbReference type="AlphaFoldDB" id="A0AAV9GAW0"/>
<gene>
    <name evidence="5" type="ORF">QBC34DRAFT_472519</name>
</gene>